<organism evidence="2 3">
    <name type="scientific">Tetrapyrgos nigripes</name>
    <dbReference type="NCBI Taxonomy" id="182062"/>
    <lineage>
        <taxon>Eukaryota</taxon>
        <taxon>Fungi</taxon>
        <taxon>Dikarya</taxon>
        <taxon>Basidiomycota</taxon>
        <taxon>Agaricomycotina</taxon>
        <taxon>Agaricomycetes</taxon>
        <taxon>Agaricomycetidae</taxon>
        <taxon>Agaricales</taxon>
        <taxon>Marasmiineae</taxon>
        <taxon>Marasmiaceae</taxon>
        <taxon>Tetrapyrgos</taxon>
    </lineage>
</organism>
<proteinExistence type="predicted"/>
<dbReference type="EMBL" id="JAACJM010000034">
    <property type="protein sequence ID" value="KAF5363227.1"/>
    <property type="molecule type" value="Genomic_DNA"/>
</dbReference>
<accession>A0A8H5GE12</accession>
<sequence length="520" mass="58192">MLKLSLSRRIAVSPCVLPCLARLRCLATAAQKLPDTGFAGKAEGDIGSFFSSLGADAVDLPPRFMGLKRELWNENLVDAWRDVLKELEGRTDEIISKGNQIIPQISYADLSRGLSEEQERQVRKTGVIIVKGAVPKEEALVWKQAIRDYAVENKERVKGTKQVLTLDFLLLMTPVAFWNIGFPADNIQVYEFYNTKSQVLARTHPSILDTQRKLLRLWKASDPSTEISLNTPISYFDRLRIRHPGDQTFTLGPHIDGGSIERWEDPGYRSCFQKILEGRWREHNPFDASPRIHAKQDLYNAPNQCSIFRPWQGWTALSSTGPNEGTLRVLPMLALSTAYIMLRPFFRPKSLQSTSGWSSSTSLKPEDWELDLSSTKFPGAAMGKGLEPSEKMHFHLKLDKTMVSIPKVEPGDQVYWHCDLVHAVESQHEGKGDSSVLYIPAVPLTTYNANYLRHQRNNFVSGHPAPDFPGGVGESNNTGRGSRNDIKTRDGLQAFGFEPFEVKGSDNPGFVEKANAILAA</sequence>
<feature type="region of interest" description="Disordered" evidence="1">
    <location>
        <begin position="462"/>
        <end position="487"/>
    </location>
</feature>
<dbReference type="PANTHER" id="PTHR30613">
    <property type="entry name" value="UNCHARACTERIZED PROTEIN YBIU-RELATED"/>
    <property type="match status" value="1"/>
</dbReference>
<dbReference type="InterPro" id="IPR027443">
    <property type="entry name" value="IPNS-like_sf"/>
</dbReference>
<gene>
    <name evidence="2" type="ORF">D9758_008386</name>
</gene>
<dbReference type="InterPro" id="IPR010856">
    <property type="entry name" value="Gig2-like"/>
</dbReference>
<protein>
    <recommendedName>
        <fullName evidence="4">DUF1479-domain-containing protein</fullName>
    </recommendedName>
</protein>
<dbReference type="SUPFAM" id="SSF51197">
    <property type="entry name" value="Clavaminate synthase-like"/>
    <property type="match status" value="1"/>
</dbReference>
<comment type="caution">
    <text evidence="2">The sequence shown here is derived from an EMBL/GenBank/DDBJ whole genome shotgun (WGS) entry which is preliminary data.</text>
</comment>
<keyword evidence="3" id="KW-1185">Reference proteome</keyword>
<reference evidence="2 3" key="1">
    <citation type="journal article" date="2020" name="ISME J.">
        <title>Uncovering the hidden diversity of litter-decomposition mechanisms in mushroom-forming fungi.</title>
        <authorList>
            <person name="Floudas D."/>
            <person name="Bentzer J."/>
            <person name="Ahren D."/>
            <person name="Johansson T."/>
            <person name="Persson P."/>
            <person name="Tunlid A."/>
        </authorList>
    </citation>
    <scope>NUCLEOTIDE SEQUENCE [LARGE SCALE GENOMIC DNA]</scope>
    <source>
        <strain evidence="2 3">CBS 291.85</strain>
    </source>
</reference>
<evidence type="ECO:0008006" key="4">
    <source>
        <dbReference type="Google" id="ProtNLM"/>
    </source>
</evidence>
<dbReference type="Proteomes" id="UP000559256">
    <property type="component" value="Unassembled WGS sequence"/>
</dbReference>
<dbReference type="Gene3D" id="2.60.120.330">
    <property type="entry name" value="B-lactam Antibiotic, Isopenicillin N Synthase, Chain"/>
    <property type="match status" value="1"/>
</dbReference>
<evidence type="ECO:0000313" key="2">
    <source>
        <dbReference type="EMBL" id="KAF5363227.1"/>
    </source>
</evidence>
<dbReference type="Pfam" id="PF07350">
    <property type="entry name" value="Gig2-like"/>
    <property type="match status" value="1"/>
</dbReference>
<dbReference type="PANTHER" id="PTHR30613:SF1">
    <property type="entry name" value="DUF1479 DOMAIN PROTEIN (AFU_ORTHOLOGUE AFUA_5G09280)"/>
    <property type="match status" value="1"/>
</dbReference>
<evidence type="ECO:0000256" key="1">
    <source>
        <dbReference type="SAM" id="MobiDB-lite"/>
    </source>
</evidence>
<dbReference type="OrthoDB" id="8249012at2759"/>
<evidence type="ECO:0000313" key="3">
    <source>
        <dbReference type="Proteomes" id="UP000559256"/>
    </source>
</evidence>
<dbReference type="AlphaFoldDB" id="A0A8H5GE12"/>
<name>A0A8H5GE12_9AGAR</name>